<protein>
    <submittedName>
        <fullName evidence="1">Uncharacterized protein</fullName>
    </submittedName>
</protein>
<accession>A0ABX0VYK3</accession>
<reference evidence="1 2" key="1">
    <citation type="submission" date="2020-03" db="EMBL/GenBank/DDBJ databases">
        <title>Bacterial isolates of synthetic phycosphere.</title>
        <authorList>
            <person name="Fu H."/>
            <person name="Moran M.A."/>
        </authorList>
    </citation>
    <scope>NUCLEOTIDE SEQUENCE [LARGE SCALE GENOMIC DNA]</scope>
    <source>
        <strain evidence="1 2">HF1</strain>
    </source>
</reference>
<keyword evidence="2" id="KW-1185">Reference proteome</keyword>
<evidence type="ECO:0000313" key="2">
    <source>
        <dbReference type="Proteomes" id="UP000709466"/>
    </source>
</evidence>
<sequence length="252" mass="29453">MGLISRWRNRLTSARIERLRQDVSKLTFEDLRPARSRMRRWRALLDNGIRHANDRLLLPAVGSEQFPRPRGTDWSWRPNTWRVPLAERGVVSVASRTVIGDEITLFHDCRYNEMAFRQLRNTREADLAPFGLRLEVYEFAGTFLSLAIDLPDSACDALKTRHLIRMEPIVQCERPIEIFARLNIKHGPNVEQIVRELDLNADHLSVEFDLGYSDLNEKRIEQAWVDLIFEGPQMNQVTIRDVTFCRYPRADL</sequence>
<proteinExistence type="predicted"/>
<dbReference type="Pfam" id="PF20086">
    <property type="entry name" value="DUF6478"/>
    <property type="match status" value="1"/>
</dbReference>
<name>A0ABX0VYK3_9RHOB</name>
<dbReference type="InterPro" id="IPR045514">
    <property type="entry name" value="DUF6478"/>
</dbReference>
<comment type="caution">
    <text evidence="1">The sequence shown here is derived from an EMBL/GenBank/DDBJ whole genome shotgun (WGS) entry which is preliminary data.</text>
</comment>
<organism evidence="1 2">
    <name type="scientific">Marivivens donghaensis</name>
    <dbReference type="NCBI Taxonomy" id="1699413"/>
    <lineage>
        <taxon>Bacteria</taxon>
        <taxon>Pseudomonadati</taxon>
        <taxon>Pseudomonadota</taxon>
        <taxon>Alphaproteobacteria</taxon>
        <taxon>Rhodobacterales</taxon>
        <taxon>Paracoccaceae</taxon>
        <taxon>Marivivens group</taxon>
        <taxon>Marivivens</taxon>
    </lineage>
</organism>
<dbReference type="EMBL" id="JAATOP010000008">
    <property type="protein sequence ID" value="NIY73178.1"/>
    <property type="molecule type" value="Genomic_DNA"/>
</dbReference>
<gene>
    <name evidence="1" type="ORF">HCZ30_12155</name>
</gene>
<dbReference type="RefSeq" id="WP_167638567.1">
    <property type="nucleotide sequence ID" value="NZ_JAATOP010000008.1"/>
</dbReference>
<evidence type="ECO:0000313" key="1">
    <source>
        <dbReference type="EMBL" id="NIY73178.1"/>
    </source>
</evidence>
<dbReference type="Proteomes" id="UP000709466">
    <property type="component" value="Unassembled WGS sequence"/>
</dbReference>